<dbReference type="EMBL" id="JAAGOB010000004">
    <property type="protein sequence ID" value="NED95372.1"/>
    <property type="molecule type" value="Genomic_DNA"/>
</dbReference>
<evidence type="ECO:0000256" key="3">
    <source>
        <dbReference type="ARBA" id="ARBA00022842"/>
    </source>
</evidence>
<keyword evidence="2" id="KW-0479">Metal-binding</keyword>
<comment type="caution">
    <text evidence="6">The sequence shown here is derived from an EMBL/GenBank/DDBJ whole genome shotgun (WGS) entry which is preliminary data.</text>
</comment>
<dbReference type="InterPro" id="IPR029065">
    <property type="entry name" value="Enolase_C-like"/>
</dbReference>
<feature type="region of interest" description="Disordered" evidence="4">
    <location>
        <begin position="350"/>
        <end position="370"/>
    </location>
</feature>
<dbReference type="InterPro" id="IPR013342">
    <property type="entry name" value="Mandelate_racemase_C"/>
</dbReference>
<accession>A0A6N9YK85</accession>
<evidence type="ECO:0000256" key="4">
    <source>
        <dbReference type="SAM" id="MobiDB-lite"/>
    </source>
</evidence>
<organism evidence="6 7">
    <name type="scientific">Phytoactinopolyspora alkaliphila</name>
    <dbReference type="NCBI Taxonomy" id="1783498"/>
    <lineage>
        <taxon>Bacteria</taxon>
        <taxon>Bacillati</taxon>
        <taxon>Actinomycetota</taxon>
        <taxon>Actinomycetes</taxon>
        <taxon>Jiangellales</taxon>
        <taxon>Jiangellaceae</taxon>
        <taxon>Phytoactinopolyspora</taxon>
    </lineage>
</organism>
<dbReference type="PANTHER" id="PTHR13794">
    <property type="entry name" value="ENOLASE SUPERFAMILY, MANDELATE RACEMASE"/>
    <property type="match status" value="1"/>
</dbReference>
<dbReference type="SFLD" id="SFLDS00001">
    <property type="entry name" value="Enolase"/>
    <property type="match status" value="1"/>
</dbReference>
<comment type="cofactor">
    <cofactor evidence="1">
        <name>Mg(2+)</name>
        <dbReference type="ChEBI" id="CHEBI:18420"/>
    </cofactor>
</comment>
<evidence type="ECO:0000259" key="5">
    <source>
        <dbReference type="SMART" id="SM00922"/>
    </source>
</evidence>
<evidence type="ECO:0000256" key="2">
    <source>
        <dbReference type="ARBA" id="ARBA00022723"/>
    </source>
</evidence>
<dbReference type="SMART" id="SM00922">
    <property type="entry name" value="MR_MLE"/>
    <property type="match status" value="1"/>
</dbReference>
<dbReference type="Proteomes" id="UP000469185">
    <property type="component" value="Unassembled WGS sequence"/>
</dbReference>
<dbReference type="Gene3D" id="3.20.20.120">
    <property type="entry name" value="Enolase-like C-terminal domain"/>
    <property type="match status" value="1"/>
</dbReference>
<dbReference type="GO" id="GO:0000287">
    <property type="term" value="F:magnesium ion binding"/>
    <property type="evidence" value="ECO:0007669"/>
    <property type="project" value="TreeGrafter"/>
</dbReference>
<dbReference type="InterPro" id="IPR013341">
    <property type="entry name" value="Mandelate_racemase_N_dom"/>
</dbReference>
<feature type="domain" description="Mandelate racemase/muconate lactonizing enzyme C-terminal" evidence="5">
    <location>
        <begin position="156"/>
        <end position="261"/>
    </location>
</feature>
<dbReference type="RefSeq" id="WP_163818083.1">
    <property type="nucleotide sequence ID" value="NZ_JAAGOB010000004.1"/>
</dbReference>
<reference evidence="6 7" key="1">
    <citation type="submission" date="2020-02" db="EMBL/GenBank/DDBJ databases">
        <authorList>
            <person name="Li X.-J."/>
            <person name="Feng X.-M."/>
        </authorList>
    </citation>
    <scope>NUCLEOTIDE SEQUENCE [LARGE SCALE GENOMIC DNA]</scope>
    <source>
        <strain evidence="6 7">CGMCC 4.7225</strain>
    </source>
</reference>
<evidence type="ECO:0000313" key="6">
    <source>
        <dbReference type="EMBL" id="NED95372.1"/>
    </source>
</evidence>
<dbReference type="InterPro" id="IPR036849">
    <property type="entry name" value="Enolase-like_C_sf"/>
</dbReference>
<protein>
    <recommendedName>
        <fullName evidence="5">Mandelate racemase/muconate lactonizing enzyme C-terminal domain-containing protein</fullName>
    </recommendedName>
</protein>
<dbReference type="InterPro" id="IPR046945">
    <property type="entry name" value="RHMD-like"/>
</dbReference>
<dbReference type="Pfam" id="PF02746">
    <property type="entry name" value="MR_MLE_N"/>
    <property type="match status" value="1"/>
</dbReference>
<dbReference type="Pfam" id="PF13378">
    <property type="entry name" value="MR_MLE_C"/>
    <property type="match status" value="1"/>
</dbReference>
<dbReference type="GO" id="GO:0016836">
    <property type="term" value="F:hydro-lyase activity"/>
    <property type="evidence" value="ECO:0007669"/>
    <property type="project" value="TreeGrafter"/>
</dbReference>
<proteinExistence type="predicted"/>
<keyword evidence="3" id="KW-0460">Magnesium</keyword>
<sequence>MTALITSVETLVAPFSTSAWLDQQRISTPMGWFPRHADRRSSWRGPGADLVWVMISTDDPAVFGIGQTRGGRVTEALITEHLRHLLVGQDALEITWRTEELARAAMPYADGGVSAMGVAACELALWDLSARAAEMPLFRLLGGRDAALPYYLTCADPDMVSDLDDELLVGAALVKVPMAYGPAYGRTGLRQNLDRIETLRSKLPDHVEIGVDCFMSWNVGYATRFAVQAERADLGLAWIEEPLPRLDLSGHAELRQRIAPVRVAGGEHAFGLADGLRLLESRALDVLQADVTWCGGLATARTLAAVASQAGVVFAPHLSGAHPWALHLLAACGPEVLAEVLVGVGAPAAAPRPDTSPGVGLDPADLGFRQ</sequence>
<dbReference type="AlphaFoldDB" id="A0A6N9YK85"/>
<evidence type="ECO:0000313" key="7">
    <source>
        <dbReference type="Proteomes" id="UP000469185"/>
    </source>
</evidence>
<gene>
    <name evidence="6" type="ORF">G1H11_08590</name>
</gene>
<dbReference type="InterPro" id="IPR029017">
    <property type="entry name" value="Enolase-like_N"/>
</dbReference>
<dbReference type="Gene3D" id="3.30.390.10">
    <property type="entry name" value="Enolase-like, N-terminal domain"/>
    <property type="match status" value="1"/>
</dbReference>
<name>A0A6N9YK85_9ACTN</name>
<dbReference type="SUPFAM" id="SSF51604">
    <property type="entry name" value="Enolase C-terminal domain-like"/>
    <property type="match status" value="1"/>
</dbReference>
<dbReference type="PANTHER" id="PTHR13794:SF58">
    <property type="entry name" value="MITOCHONDRIAL ENOLASE SUPERFAMILY MEMBER 1"/>
    <property type="match status" value="1"/>
</dbReference>
<keyword evidence="7" id="KW-1185">Reference proteome</keyword>
<evidence type="ECO:0000256" key="1">
    <source>
        <dbReference type="ARBA" id="ARBA00001946"/>
    </source>
</evidence>
<dbReference type="GO" id="GO:0016052">
    <property type="term" value="P:carbohydrate catabolic process"/>
    <property type="evidence" value="ECO:0007669"/>
    <property type="project" value="TreeGrafter"/>
</dbReference>
<dbReference type="SUPFAM" id="SSF54826">
    <property type="entry name" value="Enolase N-terminal domain-like"/>
    <property type="match status" value="1"/>
</dbReference>